<dbReference type="InterPro" id="IPR018523">
    <property type="entry name" value="Isocitrate_lyase_ph_CS"/>
</dbReference>
<reference evidence="2" key="1">
    <citation type="submission" date="2022-11" db="EMBL/GenBank/DDBJ databases">
        <title>Minimal conservation of predation-associated metabolite biosynthetic gene clusters underscores biosynthetic potential of Myxococcota including descriptions for ten novel species: Archangium lansinium sp. nov., Myxococcus landrumus sp. nov., Nannocystis bai.</title>
        <authorList>
            <person name="Ahearne A."/>
            <person name="Stevens C."/>
            <person name="Dowd S."/>
        </authorList>
    </citation>
    <scope>NUCLEOTIDE SEQUENCE</scope>
    <source>
        <strain evidence="2">Fl3</strain>
    </source>
</reference>
<dbReference type="RefSeq" id="WP_269037880.1">
    <property type="nucleotide sequence ID" value="NZ_CP114040.1"/>
</dbReference>
<dbReference type="SUPFAM" id="SSF51621">
    <property type="entry name" value="Phosphoenolpyruvate/pyruvate domain"/>
    <property type="match status" value="1"/>
</dbReference>
<proteinExistence type="predicted"/>
<dbReference type="InterPro" id="IPR040442">
    <property type="entry name" value="Pyrv_kinase-like_dom_sf"/>
</dbReference>
<organism evidence="2 3">
    <name type="scientific">Nannocystis punicea</name>
    <dbReference type="NCBI Taxonomy" id="2995304"/>
    <lineage>
        <taxon>Bacteria</taxon>
        <taxon>Pseudomonadati</taxon>
        <taxon>Myxococcota</taxon>
        <taxon>Polyangia</taxon>
        <taxon>Nannocystales</taxon>
        <taxon>Nannocystaceae</taxon>
        <taxon>Nannocystis</taxon>
    </lineage>
</organism>
<dbReference type="PANTHER" id="PTHR42905:SF5">
    <property type="entry name" value="CARBOXYVINYL-CARBOXYPHOSPHONATE PHOSPHORYLMUTASE, CHLOROPLASTIC"/>
    <property type="match status" value="1"/>
</dbReference>
<evidence type="ECO:0000313" key="2">
    <source>
        <dbReference type="EMBL" id="WAS95540.1"/>
    </source>
</evidence>
<keyword evidence="1" id="KW-0812">Transmembrane</keyword>
<dbReference type="GO" id="GO:0016829">
    <property type="term" value="F:lyase activity"/>
    <property type="evidence" value="ECO:0007669"/>
    <property type="project" value="UniProtKB-KW"/>
</dbReference>
<feature type="transmembrane region" description="Helical" evidence="1">
    <location>
        <begin position="233"/>
        <end position="252"/>
    </location>
</feature>
<dbReference type="PROSITE" id="PS00161">
    <property type="entry name" value="ISOCITRATE_LYASE"/>
    <property type="match status" value="1"/>
</dbReference>
<name>A0ABY7H8X4_9BACT</name>
<sequence>MADLLPRSGTRRRSLRDLLRNGRPVLAPGCHDALSARLVAQVGFDVVYMGGFATTASLLGRPDVGLLGGSEMIDNARRIVQTVELPVIADADTGYGNPLNVIRTVCEYERAGVAAIHLEDQVSPKRCGHMTGKRVIPTAEMLAKVRAAVAARDDPEFVLIARTDALAVEGVEAAIDRACRYADAGADVLWVEAPTTEAELERIAVRLEGHTVLLNWLEQGRTPPIGIERIRELGFALVLFPIGSVLAMVAGLREYLQCLRAHGTPVGCLERLPSFEQFNAVVGLGEVEALGQRFRSGEPVAED</sequence>
<dbReference type="InterPro" id="IPR015813">
    <property type="entry name" value="Pyrv/PenolPyrv_kinase-like_dom"/>
</dbReference>
<evidence type="ECO:0000313" key="3">
    <source>
        <dbReference type="Proteomes" id="UP001164459"/>
    </source>
</evidence>
<keyword evidence="1" id="KW-1133">Transmembrane helix</keyword>
<dbReference type="PANTHER" id="PTHR42905">
    <property type="entry name" value="PHOSPHOENOLPYRUVATE CARBOXYLASE"/>
    <property type="match status" value="1"/>
</dbReference>
<dbReference type="Gene3D" id="3.20.20.60">
    <property type="entry name" value="Phosphoenolpyruvate-binding domains"/>
    <property type="match status" value="1"/>
</dbReference>
<dbReference type="InterPro" id="IPR039556">
    <property type="entry name" value="ICL/PEPM"/>
</dbReference>
<keyword evidence="2" id="KW-0456">Lyase</keyword>
<keyword evidence="1" id="KW-0472">Membrane</keyword>
<dbReference type="Pfam" id="PF13714">
    <property type="entry name" value="PEP_mutase"/>
    <property type="match status" value="1"/>
</dbReference>
<dbReference type="Proteomes" id="UP001164459">
    <property type="component" value="Chromosome"/>
</dbReference>
<dbReference type="CDD" id="cd00377">
    <property type="entry name" value="ICL_PEPM"/>
    <property type="match status" value="1"/>
</dbReference>
<evidence type="ECO:0000256" key="1">
    <source>
        <dbReference type="SAM" id="Phobius"/>
    </source>
</evidence>
<gene>
    <name evidence="2" type="ORF">O0S08_05205</name>
</gene>
<accession>A0ABY7H8X4</accession>
<dbReference type="EMBL" id="CP114040">
    <property type="protein sequence ID" value="WAS95540.1"/>
    <property type="molecule type" value="Genomic_DNA"/>
</dbReference>
<protein>
    <submittedName>
        <fullName evidence="2">Isocitrate lyase/PEP mutase family protein</fullName>
    </submittedName>
</protein>
<keyword evidence="3" id="KW-1185">Reference proteome</keyword>